<reference evidence="2" key="1">
    <citation type="submission" date="2023-03" db="EMBL/GenBank/DDBJ databases">
        <title>Massive genome expansion in bonnet fungi (Mycena s.s.) driven by repeated elements and novel gene families across ecological guilds.</title>
        <authorList>
            <consortium name="Lawrence Berkeley National Laboratory"/>
            <person name="Harder C.B."/>
            <person name="Miyauchi S."/>
            <person name="Viragh M."/>
            <person name="Kuo A."/>
            <person name="Thoen E."/>
            <person name="Andreopoulos B."/>
            <person name="Lu D."/>
            <person name="Skrede I."/>
            <person name="Drula E."/>
            <person name="Henrissat B."/>
            <person name="Morin E."/>
            <person name="Kohler A."/>
            <person name="Barry K."/>
            <person name="LaButti K."/>
            <person name="Morin E."/>
            <person name="Salamov A."/>
            <person name="Lipzen A."/>
            <person name="Mereny Z."/>
            <person name="Hegedus B."/>
            <person name="Baldrian P."/>
            <person name="Stursova M."/>
            <person name="Weitz H."/>
            <person name="Taylor A."/>
            <person name="Grigoriev I.V."/>
            <person name="Nagy L.G."/>
            <person name="Martin F."/>
            <person name="Kauserud H."/>
        </authorList>
    </citation>
    <scope>NUCLEOTIDE SEQUENCE</scope>
    <source>
        <strain evidence="2">CBHHK182m</strain>
    </source>
</reference>
<evidence type="ECO:0000313" key="2">
    <source>
        <dbReference type="EMBL" id="KAJ7739182.1"/>
    </source>
</evidence>
<evidence type="ECO:0000313" key="3">
    <source>
        <dbReference type="Proteomes" id="UP001215598"/>
    </source>
</evidence>
<dbReference type="Proteomes" id="UP001215598">
    <property type="component" value="Unassembled WGS sequence"/>
</dbReference>
<protein>
    <submittedName>
        <fullName evidence="2">Uncharacterized protein</fullName>
    </submittedName>
</protein>
<feature type="compositionally biased region" description="Polar residues" evidence="1">
    <location>
        <begin position="405"/>
        <end position="416"/>
    </location>
</feature>
<dbReference type="EMBL" id="JARKIB010000108">
    <property type="protein sequence ID" value="KAJ7739182.1"/>
    <property type="molecule type" value="Genomic_DNA"/>
</dbReference>
<sequence>MVDINTPAFYCLHPACGRLIPLLLCKEGANKDRYYLCCKEVADHTTQRNYWHMFPPRVAPIHRSTLMSYCADHRCTNSRVNKLCPNKRCKSHCEAIGGCPCHPVQPAVSPPRSPLSNLAHKARIYSSRVPLAAEKIVQLQKQIHDDRVLALALATPLPPSPTSSEDAAYSRLLGPLSPLHSMSASPRDIQRSLTIVYWAGQGPAHIETIQNLLAWQKSWPHICLNDVPSVLKTRSHPHIDAFYQHFDVKRCRWVKVAVSHIYTVQTDDTLFIRRLGAKGSDEMELLPMSYNKPSASGARTPVAFISRTPSTSTSRAPSTSIPRTPSTSIPRTPRTPTTSCSSRPTPGPSGASDTIDISDSDDDEVLKRIKKEPGLIPTTSGTRKVIEISDSEDDETPTAKRRRLQTQTPEFPSSVSDAAFMDSLKKML</sequence>
<keyword evidence="3" id="KW-1185">Reference proteome</keyword>
<feature type="region of interest" description="Disordered" evidence="1">
    <location>
        <begin position="306"/>
        <end position="360"/>
    </location>
</feature>
<accession>A0AAD7ID27</accession>
<organism evidence="2 3">
    <name type="scientific">Mycena metata</name>
    <dbReference type="NCBI Taxonomy" id="1033252"/>
    <lineage>
        <taxon>Eukaryota</taxon>
        <taxon>Fungi</taxon>
        <taxon>Dikarya</taxon>
        <taxon>Basidiomycota</taxon>
        <taxon>Agaricomycotina</taxon>
        <taxon>Agaricomycetes</taxon>
        <taxon>Agaricomycetidae</taxon>
        <taxon>Agaricales</taxon>
        <taxon>Marasmiineae</taxon>
        <taxon>Mycenaceae</taxon>
        <taxon>Mycena</taxon>
    </lineage>
</organism>
<feature type="region of interest" description="Disordered" evidence="1">
    <location>
        <begin position="375"/>
        <end position="417"/>
    </location>
</feature>
<name>A0AAD7ID27_9AGAR</name>
<proteinExistence type="predicted"/>
<dbReference type="AlphaFoldDB" id="A0AAD7ID27"/>
<evidence type="ECO:0000256" key="1">
    <source>
        <dbReference type="SAM" id="MobiDB-lite"/>
    </source>
</evidence>
<comment type="caution">
    <text evidence="2">The sequence shown here is derived from an EMBL/GenBank/DDBJ whole genome shotgun (WGS) entry which is preliminary data.</text>
</comment>
<gene>
    <name evidence="2" type="ORF">B0H16DRAFT_1759121</name>
</gene>
<feature type="compositionally biased region" description="Low complexity" evidence="1">
    <location>
        <begin position="306"/>
        <end position="355"/>
    </location>
</feature>